<dbReference type="OrthoDB" id="7067274at2"/>
<dbReference type="AlphaFoldDB" id="A0A501WSL7"/>
<gene>
    <name evidence="8" type="ORF">FJM67_08885</name>
</gene>
<feature type="signal peptide" evidence="5">
    <location>
        <begin position="1"/>
        <end position="21"/>
    </location>
</feature>
<organism evidence="8 9">
    <name type="scientific">Maribrevibacterium harenarium</name>
    <dbReference type="NCBI Taxonomy" id="2589817"/>
    <lineage>
        <taxon>Bacteria</taxon>
        <taxon>Pseudomonadati</taxon>
        <taxon>Pseudomonadota</taxon>
        <taxon>Gammaproteobacteria</taxon>
        <taxon>Oceanospirillales</taxon>
        <taxon>Oceanospirillaceae</taxon>
        <taxon>Maribrevibacterium</taxon>
    </lineage>
</organism>
<dbReference type="InterPro" id="IPR033434">
    <property type="entry name" value="MucB/RseB_N"/>
</dbReference>
<sequence length="316" mass="35559">MLKLLCVFVGVMWSVSSWSSAGYDWLSKMSQAFNQLSYDGVFVYNQGNDINSMRIRHGLIGGVRYESLSDLDGERHEMIRVDGTTLCVAPDIHRLTQLPVLERPFSQFRQLDEQQLAQTYSAQLDTQTTWVADREVKRIELIPQDDQRYGHVFWLDQGNGFLLKHDVVDGEGKLLERTQFTTITFTPELSEADFVPAPASAVQVFEEEQQAQDADHGWRFAWLPTGMQPVWQQSQQLSNGVSMMLLSDGIASVSLFALPVGNEEQSDDKLLASGATSVAERMQTWRGQQYLISAVGEIPPQTIDKLLQGAELREAP</sequence>
<evidence type="ECO:0000259" key="6">
    <source>
        <dbReference type="Pfam" id="PF03888"/>
    </source>
</evidence>
<protein>
    <submittedName>
        <fullName evidence="8">Transcriptional regulator</fullName>
    </submittedName>
</protein>
<evidence type="ECO:0000256" key="5">
    <source>
        <dbReference type="SAM" id="SignalP"/>
    </source>
</evidence>
<dbReference type="InterPro" id="IPR033436">
    <property type="entry name" value="MucB/RseB_C"/>
</dbReference>
<evidence type="ECO:0000259" key="7">
    <source>
        <dbReference type="Pfam" id="PF17188"/>
    </source>
</evidence>
<name>A0A501WSL7_9GAMM</name>
<comment type="similarity">
    <text evidence="2">Belongs to the RseB family.</text>
</comment>
<dbReference type="PANTHER" id="PTHR38782">
    <property type="match status" value="1"/>
</dbReference>
<evidence type="ECO:0000256" key="4">
    <source>
        <dbReference type="ARBA" id="ARBA00022764"/>
    </source>
</evidence>
<dbReference type="PANTHER" id="PTHR38782:SF1">
    <property type="entry name" value="SIGMA-E FACTOR REGULATORY PROTEIN RSEB"/>
    <property type="match status" value="1"/>
</dbReference>
<evidence type="ECO:0000256" key="1">
    <source>
        <dbReference type="ARBA" id="ARBA00004418"/>
    </source>
</evidence>
<dbReference type="InterPro" id="IPR038484">
    <property type="entry name" value="MucB/RseB_C_sf"/>
</dbReference>
<dbReference type="Gene3D" id="2.50.20.10">
    <property type="entry name" value="Lipoprotein localisation LolA/LolB/LppX"/>
    <property type="match status" value="1"/>
</dbReference>
<dbReference type="Pfam" id="PF17188">
    <property type="entry name" value="MucB_RseB_C"/>
    <property type="match status" value="1"/>
</dbReference>
<evidence type="ECO:0000256" key="3">
    <source>
        <dbReference type="ARBA" id="ARBA00022729"/>
    </source>
</evidence>
<reference evidence="8 9" key="1">
    <citation type="submission" date="2019-06" db="EMBL/GenBank/DDBJ databases">
        <title>A novel bacterium of genus Marinomonas, isolated from coastal sand.</title>
        <authorList>
            <person name="Huang H."/>
            <person name="Mo K."/>
            <person name="Hu Y."/>
        </authorList>
    </citation>
    <scope>NUCLEOTIDE SEQUENCE [LARGE SCALE GENOMIC DNA]</scope>
    <source>
        <strain evidence="8 9">HB171799</strain>
    </source>
</reference>
<dbReference type="GO" id="GO:0032885">
    <property type="term" value="P:regulation of polysaccharide biosynthetic process"/>
    <property type="evidence" value="ECO:0007669"/>
    <property type="project" value="TreeGrafter"/>
</dbReference>
<dbReference type="RefSeq" id="WP_140588540.1">
    <property type="nucleotide sequence ID" value="NZ_VFRR01000014.1"/>
</dbReference>
<dbReference type="Proteomes" id="UP000315901">
    <property type="component" value="Unassembled WGS sequence"/>
</dbReference>
<dbReference type="PIRSF" id="PIRSF005427">
    <property type="entry name" value="RseB"/>
    <property type="match status" value="1"/>
</dbReference>
<keyword evidence="4" id="KW-0574">Periplasm</keyword>
<dbReference type="InterPro" id="IPR005588">
    <property type="entry name" value="MucB_RseB"/>
</dbReference>
<accession>A0A501WSL7</accession>
<comment type="caution">
    <text evidence="8">The sequence shown here is derived from an EMBL/GenBank/DDBJ whole genome shotgun (WGS) entry which is preliminary data.</text>
</comment>
<dbReference type="CDD" id="cd16327">
    <property type="entry name" value="RseB"/>
    <property type="match status" value="1"/>
</dbReference>
<proteinExistence type="inferred from homology"/>
<feature type="domain" description="MucB/RseB N-terminal" evidence="6">
    <location>
        <begin position="24"/>
        <end position="196"/>
    </location>
</feature>
<dbReference type="Pfam" id="PF03888">
    <property type="entry name" value="MucB_RseB"/>
    <property type="match status" value="1"/>
</dbReference>
<evidence type="ECO:0000313" key="9">
    <source>
        <dbReference type="Proteomes" id="UP000315901"/>
    </source>
</evidence>
<keyword evidence="3 5" id="KW-0732">Signal</keyword>
<dbReference type="EMBL" id="VFRR01000014">
    <property type="protein sequence ID" value="TPE51842.1"/>
    <property type="molecule type" value="Genomic_DNA"/>
</dbReference>
<keyword evidence="9" id="KW-1185">Reference proteome</keyword>
<comment type="subcellular location">
    <subcellularLocation>
        <location evidence="1">Periplasm</location>
    </subcellularLocation>
</comment>
<dbReference type="GO" id="GO:0045152">
    <property type="term" value="F:antisigma factor binding"/>
    <property type="evidence" value="ECO:0007669"/>
    <property type="project" value="TreeGrafter"/>
</dbReference>
<evidence type="ECO:0000256" key="2">
    <source>
        <dbReference type="ARBA" id="ARBA00008150"/>
    </source>
</evidence>
<dbReference type="GO" id="GO:0030288">
    <property type="term" value="C:outer membrane-bounded periplasmic space"/>
    <property type="evidence" value="ECO:0007669"/>
    <property type="project" value="TreeGrafter"/>
</dbReference>
<evidence type="ECO:0000313" key="8">
    <source>
        <dbReference type="EMBL" id="TPE51842.1"/>
    </source>
</evidence>
<feature type="chain" id="PRO_5021433331" evidence="5">
    <location>
        <begin position="22"/>
        <end position="316"/>
    </location>
</feature>
<feature type="domain" description="MucB/RseB C-terminal" evidence="7">
    <location>
        <begin position="214"/>
        <end position="309"/>
    </location>
</feature>
<dbReference type="Gene3D" id="3.30.200.100">
    <property type="entry name" value="MucB/RseB, C-terminal domain"/>
    <property type="match status" value="1"/>
</dbReference>